<dbReference type="InterPro" id="IPR000217">
    <property type="entry name" value="Tubulin"/>
</dbReference>
<sequence>MKREHYTIQIGKFGLQVGHEYWKEIFSELNSNFKRSHCQDKFSFFKESSCGKIVPRAILFDLEPRTLNKLQNSTFSKFYPSLNIVSDNRSTGGNWANGYIGADKNKENIENVIRKNIEESDQMPFFDIFHSLEGGTGSGSGSYILEMIKDEFLGKFVTSYPLIPNQKKISNTVIQPYNSILSIRWLTLYADSVVFFENSSIEKIISSHNKNVKLHMYQINSLIAKIITTIKMSEIYPELSKNNIETLFNTLTPVNGLHFFTAAVSNFSTKGKKDPLLTDQRGSSFSISNCTIPISFEDGKLISSFHILNRNPLQNNIYEHLKKSYKKSEMKFIEWAPPSIHYTNLFDFSKRKNFIEMCLYNHSSLKKIFEKVLSEYDCLKKRNAFLNDYLKEFNSENTFNLFQDARETVYSLIKNYAATDATFFP</sequence>
<dbReference type="CDD" id="cd02188">
    <property type="entry name" value="gamma_tubulin"/>
    <property type="match status" value="1"/>
</dbReference>
<reference evidence="9 10" key="1">
    <citation type="journal article" date="2011" name="Genome Biol. Evol.">
        <title>Complete nucleomorph genome sequence of the nonphotosynthetic alga Cryptomonas paramecium reveals a core nucleomorph gene set.</title>
        <authorList>
            <person name="Tanifuji G."/>
            <person name="Onodera N.T."/>
            <person name="Wheeler T.J."/>
            <person name="Dlutek M."/>
            <person name="Donaher N."/>
            <person name="Archibald J.M."/>
        </authorList>
    </citation>
    <scope>NUCLEOTIDE SEQUENCE [LARGE SCALE GENOMIC DNA]</scope>
    <source>
        <strain evidence="9 10">CCAP977/2A</strain>
    </source>
</reference>
<feature type="domain" description="Tubulin/FtsZ GTPase" evidence="8">
    <location>
        <begin position="44"/>
        <end position="235"/>
    </location>
</feature>
<evidence type="ECO:0000256" key="1">
    <source>
        <dbReference type="ARBA" id="ARBA00004267"/>
    </source>
</evidence>
<comment type="subcellular location">
    <subcellularLocation>
        <location evidence="1">Cytoplasm</location>
        <location evidence="1">Cytoskeleton</location>
        <location evidence="1">Microtubule organizing center</location>
    </subcellularLocation>
</comment>
<dbReference type="RefSeq" id="XP_003239868.1">
    <property type="nucleotide sequence ID" value="XM_003239820.1"/>
</dbReference>
<dbReference type="SUPFAM" id="SSF55307">
    <property type="entry name" value="Tubulin C-terminal domain-like"/>
    <property type="match status" value="1"/>
</dbReference>
<evidence type="ECO:0000256" key="5">
    <source>
        <dbReference type="ARBA" id="ARBA00022741"/>
    </source>
</evidence>
<dbReference type="InterPro" id="IPR036525">
    <property type="entry name" value="Tubulin/FtsZ_GTPase_sf"/>
</dbReference>
<dbReference type="GO" id="GO:0007020">
    <property type="term" value="P:microtubule nucleation"/>
    <property type="evidence" value="ECO:0007669"/>
    <property type="project" value="InterPro"/>
</dbReference>
<gene>
    <name evidence="9" type="primary">tubG</name>
    <name evidence="9" type="ORF">CPARA_2gp312</name>
</gene>
<evidence type="ECO:0000256" key="4">
    <source>
        <dbReference type="ARBA" id="ARBA00022701"/>
    </source>
</evidence>
<dbReference type="Proteomes" id="UP000243423">
    <property type="component" value="Nucleomorph 2"/>
</dbReference>
<dbReference type="SMART" id="SM00864">
    <property type="entry name" value="Tubulin"/>
    <property type="match status" value="1"/>
</dbReference>
<dbReference type="InterPro" id="IPR002454">
    <property type="entry name" value="Gamma_tubulin"/>
</dbReference>
<evidence type="ECO:0000313" key="9">
    <source>
        <dbReference type="EMBL" id="AEA38970.1"/>
    </source>
</evidence>
<dbReference type="InterPro" id="IPR003008">
    <property type="entry name" value="Tubulin_FtsZ_GTPase"/>
</dbReference>
<keyword evidence="6" id="KW-0342">GTP-binding</keyword>
<dbReference type="Pfam" id="PF00091">
    <property type="entry name" value="Tubulin"/>
    <property type="match status" value="1"/>
</dbReference>
<accession>F2HI24</accession>
<evidence type="ECO:0000256" key="3">
    <source>
        <dbReference type="ARBA" id="ARBA00022490"/>
    </source>
</evidence>
<dbReference type="AlphaFoldDB" id="F2HI24"/>
<evidence type="ECO:0000256" key="6">
    <source>
        <dbReference type="ARBA" id="ARBA00023134"/>
    </source>
</evidence>
<protein>
    <submittedName>
        <fullName evidence="9">Gamma-tubulin</fullName>
    </submittedName>
</protein>
<keyword evidence="9" id="KW-0542">Nucleomorph</keyword>
<comment type="similarity">
    <text evidence="2">Belongs to the tubulin family.</text>
</comment>
<dbReference type="PRINTS" id="PR01164">
    <property type="entry name" value="GAMMATUBULIN"/>
</dbReference>
<dbReference type="Gene3D" id="3.40.50.1440">
    <property type="entry name" value="Tubulin/FtsZ, GTPase domain"/>
    <property type="match status" value="1"/>
</dbReference>
<evidence type="ECO:0000256" key="7">
    <source>
        <dbReference type="ARBA" id="ARBA00023212"/>
    </source>
</evidence>
<dbReference type="PANTHER" id="PTHR11588">
    <property type="entry name" value="TUBULIN"/>
    <property type="match status" value="1"/>
</dbReference>
<keyword evidence="5" id="KW-0547">Nucleotide-binding</keyword>
<name>F2HI24_9CRYP</name>
<dbReference type="InterPro" id="IPR023123">
    <property type="entry name" value="Tubulin_C"/>
</dbReference>
<dbReference type="SUPFAM" id="SSF52490">
    <property type="entry name" value="Tubulin nucleotide-binding domain-like"/>
    <property type="match status" value="1"/>
</dbReference>
<dbReference type="InterPro" id="IPR008280">
    <property type="entry name" value="Tub_FtsZ_C"/>
</dbReference>
<evidence type="ECO:0000259" key="8">
    <source>
        <dbReference type="SMART" id="SM00864"/>
    </source>
</evidence>
<dbReference type="GO" id="GO:0005525">
    <property type="term" value="F:GTP binding"/>
    <property type="evidence" value="ECO:0007669"/>
    <property type="project" value="UniProtKB-KW"/>
</dbReference>
<evidence type="ECO:0000313" key="10">
    <source>
        <dbReference type="Proteomes" id="UP000243423"/>
    </source>
</evidence>
<keyword evidence="4" id="KW-0493">Microtubule</keyword>
<evidence type="ECO:0000256" key="2">
    <source>
        <dbReference type="ARBA" id="ARBA00009636"/>
    </source>
</evidence>
<dbReference type="Gene3D" id="1.10.287.600">
    <property type="entry name" value="Helix hairpin bin"/>
    <property type="match status" value="1"/>
</dbReference>
<keyword evidence="3" id="KW-0963">Cytoplasm</keyword>
<dbReference type="GO" id="GO:0000930">
    <property type="term" value="C:gamma-tubulin complex"/>
    <property type="evidence" value="ECO:0007669"/>
    <property type="project" value="InterPro"/>
</dbReference>
<organism evidence="9 10">
    <name type="scientific">Cryptomonas paramaecium</name>
    <dbReference type="NCBI Taxonomy" id="2898"/>
    <lineage>
        <taxon>Eukaryota</taxon>
        <taxon>Cryptophyceae</taxon>
        <taxon>Cryptomonadales</taxon>
        <taxon>Cryptomonadaceae</taxon>
        <taxon>Cryptomonas</taxon>
    </lineage>
</organism>
<dbReference type="PRINTS" id="PR01161">
    <property type="entry name" value="TUBULIN"/>
</dbReference>
<dbReference type="GeneID" id="10447213"/>
<geneLocation type="nucleomorph" evidence="9"/>
<proteinExistence type="inferred from homology"/>
<dbReference type="EMBL" id="CP002173">
    <property type="protein sequence ID" value="AEA38970.1"/>
    <property type="molecule type" value="Genomic_DNA"/>
</dbReference>
<dbReference type="GO" id="GO:0005874">
    <property type="term" value="C:microtubule"/>
    <property type="evidence" value="ECO:0007669"/>
    <property type="project" value="UniProtKB-KW"/>
</dbReference>
<keyword evidence="7" id="KW-0206">Cytoskeleton</keyword>
<dbReference type="GO" id="GO:0031122">
    <property type="term" value="P:cytoplasmic microtubule organization"/>
    <property type="evidence" value="ECO:0007669"/>
    <property type="project" value="InterPro"/>
</dbReference>